<keyword evidence="7" id="KW-0732">Signal</keyword>
<dbReference type="InterPro" id="IPR052176">
    <property type="entry name" value="Glycosyl_Hydrlase_43_Enz"/>
</dbReference>
<dbReference type="Pfam" id="PF04616">
    <property type="entry name" value="Glyco_hydro_43"/>
    <property type="match status" value="1"/>
</dbReference>
<dbReference type="SUPFAM" id="SSF75005">
    <property type="entry name" value="Arabinanase/levansucrase/invertase"/>
    <property type="match status" value="1"/>
</dbReference>
<dbReference type="InterPro" id="IPR023296">
    <property type="entry name" value="Glyco_hydro_beta-prop_sf"/>
</dbReference>
<gene>
    <name evidence="8" type="ORF">K1Y79_26485</name>
</gene>
<keyword evidence="4" id="KW-0119">Carbohydrate metabolism</keyword>
<proteinExistence type="inferred from homology"/>
<keyword evidence="2" id="KW-0858">Xylan degradation</keyword>
<keyword evidence="9" id="KW-1185">Reference proteome</keyword>
<evidence type="ECO:0000256" key="2">
    <source>
        <dbReference type="ARBA" id="ARBA00022651"/>
    </source>
</evidence>
<dbReference type="Gene3D" id="2.115.10.20">
    <property type="entry name" value="Glycosyl hydrolase domain, family 43"/>
    <property type="match status" value="1"/>
</dbReference>
<keyword evidence="2" id="KW-0624">Polysaccharide degradation</keyword>
<feature type="chain" id="PRO_5045876271" evidence="7">
    <location>
        <begin position="26"/>
        <end position="385"/>
    </location>
</feature>
<evidence type="ECO:0000256" key="1">
    <source>
        <dbReference type="ARBA" id="ARBA00009865"/>
    </source>
</evidence>
<dbReference type="EMBL" id="JAICCF010000005">
    <property type="protein sequence ID" value="MBW8687914.1"/>
    <property type="molecule type" value="Genomic_DNA"/>
</dbReference>
<evidence type="ECO:0000256" key="4">
    <source>
        <dbReference type="ARBA" id="ARBA00023277"/>
    </source>
</evidence>
<sequence length="385" mass="43119">MQRLFSFLTGFSLFMSTAGSTPLFAQTGSASAGATFQNPLPVEFGDPYVLRDKHGKYYMYGTGGAKNGFAAYSSDDLVHWQSEGQVYYASNANGWSDSTAAWDGAYWAPEVYEYKDRYYMFYSAQWKHNPTRELENFRIGVAVADRPTGPFTDLNNKPVFDPGYPVIDANVLFDKDGKIYLYYSRCCYKHPVESEVATWAKQQGWYDSIEESWVYGVALQPDFSGVIGEPVLQLRPPVKMDDKQAEWESRSVTSKEVNRRWTEGSVAFRKGDTYYMMYSSNYFGGRNYAVGYATAKSPLGPYTKAANNPVLEKNEEKGGTVTGTGHNSITWSPDGKEMLCVYHARTTGTGDQRVVFIDRMKIGKNGKLTVEGPTTTPQAVPGKKR</sequence>
<dbReference type="Proteomes" id="UP000812961">
    <property type="component" value="Unassembled WGS sequence"/>
</dbReference>
<dbReference type="InterPro" id="IPR006710">
    <property type="entry name" value="Glyco_hydro_43"/>
</dbReference>
<evidence type="ECO:0000256" key="3">
    <source>
        <dbReference type="ARBA" id="ARBA00022801"/>
    </source>
</evidence>
<evidence type="ECO:0000256" key="5">
    <source>
        <dbReference type="ARBA" id="ARBA00023295"/>
    </source>
</evidence>
<evidence type="ECO:0000313" key="8">
    <source>
        <dbReference type="EMBL" id="MBW8687914.1"/>
    </source>
</evidence>
<feature type="signal peptide" evidence="7">
    <location>
        <begin position="1"/>
        <end position="25"/>
    </location>
</feature>
<keyword evidence="3 6" id="KW-0378">Hydrolase</keyword>
<keyword evidence="5 6" id="KW-0326">Glycosidase</keyword>
<dbReference type="PANTHER" id="PTHR43772">
    <property type="entry name" value="ENDO-1,4-BETA-XYLANASE"/>
    <property type="match status" value="1"/>
</dbReference>
<dbReference type="GO" id="GO:0016787">
    <property type="term" value="F:hydrolase activity"/>
    <property type="evidence" value="ECO:0007669"/>
    <property type="project" value="UniProtKB-KW"/>
</dbReference>
<protein>
    <submittedName>
        <fullName evidence="8">Glycoside hydrolase family 43 protein</fullName>
    </submittedName>
</protein>
<evidence type="ECO:0000256" key="6">
    <source>
        <dbReference type="RuleBase" id="RU361187"/>
    </source>
</evidence>
<evidence type="ECO:0000256" key="7">
    <source>
        <dbReference type="SAM" id="SignalP"/>
    </source>
</evidence>
<reference evidence="8 9" key="1">
    <citation type="submission" date="2021-08" db="EMBL/GenBank/DDBJ databases">
        <title>The genome sequence of Chitinophaga sp. B61.</title>
        <authorList>
            <person name="Zhang X."/>
        </authorList>
    </citation>
    <scope>NUCLEOTIDE SEQUENCE [LARGE SCALE GENOMIC DNA]</scope>
    <source>
        <strain evidence="8 9">B61</strain>
    </source>
</reference>
<dbReference type="PANTHER" id="PTHR43772:SF2">
    <property type="entry name" value="PUTATIVE (AFU_ORTHOLOGUE AFUA_2G04480)-RELATED"/>
    <property type="match status" value="1"/>
</dbReference>
<organism evidence="8 9">
    <name type="scientific">Chitinophaga rhizophila</name>
    <dbReference type="NCBI Taxonomy" id="2866212"/>
    <lineage>
        <taxon>Bacteria</taxon>
        <taxon>Pseudomonadati</taxon>
        <taxon>Bacteroidota</taxon>
        <taxon>Chitinophagia</taxon>
        <taxon>Chitinophagales</taxon>
        <taxon>Chitinophagaceae</taxon>
        <taxon>Chitinophaga</taxon>
    </lineage>
</organism>
<comment type="similarity">
    <text evidence="1 6">Belongs to the glycosyl hydrolase 43 family.</text>
</comment>
<evidence type="ECO:0000313" key="9">
    <source>
        <dbReference type="Proteomes" id="UP000812961"/>
    </source>
</evidence>
<name>A0ABS7GM17_9BACT</name>
<dbReference type="RefSeq" id="WP_220253229.1">
    <property type="nucleotide sequence ID" value="NZ_JAICCF010000005.1"/>
</dbReference>
<dbReference type="CDD" id="cd08991">
    <property type="entry name" value="GH43_HoAraf43-like"/>
    <property type="match status" value="1"/>
</dbReference>
<comment type="caution">
    <text evidence="8">The sequence shown here is derived from an EMBL/GenBank/DDBJ whole genome shotgun (WGS) entry which is preliminary data.</text>
</comment>
<accession>A0ABS7GM17</accession>